<sequence length="125" mass="13819">MIDKELFSELVKQNQVLIDKIVLAINESIKANNFDADTPGWKTHSPWENKVLPNLSKTQVNLESANDKLLKGNDEDAGRMSGVVGGIGKDIDDFDMGWMDDISKTDIDSQLDIVVGLADTISRSR</sequence>
<evidence type="ECO:0000313" key="1">
    <source>
        <dbReference type="EMBL" id="VAW94453.1"/>
    </source>
</evidence>
<reference evidence="1" key="1">
    <citation type="submission" date="2018-06" db="EMBL/GenBank/DDBJ databases">
        <authorList>
            <person name="Zhirakovskaya E."/>
        </authorList>
    </citation>
    <scope>NUCLEOTIDE SEQUENCE</scope>
</reference>
<gene>
    <name evidence="1" type="ORF">MNBD_GAMMA21-2126</name>
</gene>
<name>A0A3B1A2V1_9ZZZZ</name>
<dbReference type="AlphaFoldDB" id="A0A3B1A2V1"/>
<dbReference type="EMBL" id="UOFR01000028">
    <property type="protein sequence ID" value="VAW94453.1"/>
    <property type="molecule type" value="Genomic_DNA"/>
</dbReference>
<accession>A0A3B1A2V1</accession>
<proteinExistence type="predicted"/>
<organism evidence="1">
    <name type="scientific">hydrothermal vent metagenome</name>
    <dbReference type="NCBI Taxonomy" id="652676"/>
    <lineage>
        <taxon>unclassified sequences</taxon>
        <taxon>metagenomes</taxon>
        <taxon>ecological metagenomes</taxon>
    </lineage>
</organism>
<protein>
    <submittedName>
        <fullName evidence="1">Uncharacterized protein</fullName>
    </submittedName>
</protein>